<keyword evidence="2" id="KW-1185">Reference proteome</keyword>
<reference evidence="1 2" key="1">
    <citation type="journal article" date="2022" name="Plant J.">
        <title>Chromosome-level genome of Camellia lanceoleosa provides a valuable resource for understanding genome evolution and self-incompatibility.</title>
        <authorList>
            <person name="Gong W."/>
            <person name="Xiao S."/>
            <person name="Wang L."/>
            <person name="Liao Z."/>
            <person name="Chang Y."/>
            <person name="Mo W."/>
            <person name="Hu G."/>
            <person name="Li W."/>
            <person name="Zhao G."/>
            <person name="Zhu H."/>
            <person name="Hu X."/>
            <person name="Ji K."/>
            <person name="Xiang X."/>
            <person name="Song Q."/>
            <person name="Yuan D."/>
            <person name="Jin S."/>
            <person name="Zhang L."/>
        </authorList>
    </citation>
    <scope>NUCLEOTIDE SEQUENCE [LARGE SCALE GENOMIC DNA]</scope>
    <source>
        <strain evidence="1">SQ_2022a</strain>
    </source>
</reference>
<evidence type="ECO:0000313" key="2">
    <source>
        <dbReference type="Proteomes" id="UP001060215"/>
    </source>
</evidence>
<proteinExistence type="predicted"/>
<name>A0ACC0F3B4_9ERIC</name>
<sequence>MGFDRNALVDSLRNRIQNECSDNLGLSLELGSFAAGVMISTTNLAQHTLEQLSCQGVRLADYKTSLLVGMSLAQIGEFAFVLLSRASNLHLVEALLEKNPSIAQATDGMACNFL</sequence>
<dbReference type="EMBL" id="CM045768">
    <property type="protein sequence ID" value="KAI7982598.1"/>
    <property type="molecule type" value="Genomic_DNA"/>
</dbReference>
<accession>A0ACC0F3B4</accession>
<organism evidence="1 2">
    <name type="scientific">Camellia lanceoleosa</name>
    <dbReference type="NCBI Taxonomy" id="1840588"/>
    <lineage>
        <taxon>Eukaryota</taxon>
        <taxon>Viridiplantae</taxon>
        <taxon>Streptophyta</taxon>
        <taxon>Embryophyta</taxon>
        <taxon>Tracheophyta</taxon>
        <taxon>Spermatophyta</taxon>
        <taxon>Magnoliopsida</taxon>
        <taxon>eudicotyledons</taxon>
        <taxon>Gunneridae</taxon>
        <taxon>Pentapetalae</taxon>
        <taxon>asterids</taxon>
        <taxon>Ericales</taxon>
        <taxon>Theaceae</taxon>
        <taxon>Camellia</taxon>
    </lineage>
</organism>
<dbReference type="Proteomes" id="UP001060215">
    <property type="component" value="Chromosome 11"/>
</dbReference>
<protein>
    <submittedName>
        <fullName evidence="1">K(+) efflux antiporter 4</fullName>
    </submittedName>
</protein>
<comment type="caution">
    <text evidence="1">The sequence shown here is derived from an EMBL/GenBank/DDBJ whole genome shotgun (WGS) entry which is preliminary data.</text>
</comment>
<evidence type="ECO:0000313" key="1">
    <source>
        <dbReference type="EMBL" id="KAI7982598.1"/>
    </source>
</evidence>
<gene>
    <name evidence="1" type="ORF">LOK49_LG15G00763</name>
</gene>